<gene>
    <name evidence="1" type="ORF">GDO78_015472</name>
</gene>
<organism evidence="1 2">
    <name type="scientific">Eleutherodactylus coqui</name>
    <name type="common">Puerto Rican coqui</name>
    <dbReference type="NCBI Taxonomy" id="57060"/>
    <lineage>
        <taxon>Eukaryota</taxon>
        <taxon>Metazoa</taxon>
        <taxon>Chordata</taxon>
        <taxon>Craniata</taxon>
        <taxon>Vertebrata</taxon>
        <taxon>Euteleostomi</taxon>
        <taxon>Amphibia</taxon>
        <taxon>Batrachia</taxon>
        <taxon>Anura</taxon>
        <taxon>Neobatrachia</taxon>
        <taxon>Hyloidea</taxon>
        <taxon>Eleutherodactylidae</taxon>
        <taxon>Eleutherodactylinae</taxon>
        <taxon>Eleutherodactylus</taxon>
        <taxon>Eleutherodactylus</taxon>
    </lineage>
</organism>
<dbReference type="OrthoDB" id="6347512at2759"/>
<dbReference type="GO" id="GO:0000939">
    <property type="term" value="C:inner kinetochore"/>
    <property type="evidence" value="ECO:0007669"/>
    <property type="project" value="TreeGrafter"/>
</dbReference>
<dbReference type="AlphaFoldDB" id="A0A8J6EDQ5"/>
<sequence>MSSLMNSMEDMIQFTGRLCSLAIQLHNGPLMLHVILDFYTLVSDVYVRFHLPVIVLPPPAVFYAALLCTDSVNLNQLCYIMHRYRENLLSAKKNEKPKTSHSLLNINSQTFQLYNQYLSAMVGCLWTSQAFSNDSHPQGVKMQPELLEKTGVQTYKKTFNIVYHPALQSFAISFLRDRLSEDRMFELNILKGRYWDTYIEFLHSEGLTDLKLFVESSVNRVSSKKKEEHKH</sequence>
<dbReference type="PANTHER" id="PTHR48208:SF2">
    <property type="entry name" value="CENTROMERE PROTEIN I"/>
    <property type="match status" value="1"/>
</dbReference>
<dbReference type="Proteomes" id="UP000770717">
    <property type="component" value="Unassembled WGS sequence"/>
</dbReference>
<comment type="caution">
    <text evidence="1">The sequence shown here is derived from an EMBL/GenBank/DDBJ whole genome shotgun (WGS) entry which is preliminary data.</text>
</comment>
<dbReference type="PANTHER" id="PTHR48208">
    <property type="entry name" value="CENTROMERE PROTEIN I"/>
    <property type="match status" value="1"/>
</dbReference>
<dbReference type="EMBL" id="WNTK01001569">
    <property type="protein sequence ID" value="KAG9467176.1"/>
    <property type="molecule type" value="Genomic_DNA"/>
</dbReference>
<reference evidence="1" key="1">
    <citation type="thesis" date="2020" institute="ProQuest LLC" country="789 East Eisenhower Parkway, Ann Arbor, MI, USA">
        <title>Comparative Genomics and Chromosome Evolution.</title>
        <authorList>
            <person name="Mudd A.B."/>
        </authorList>
    </citation>
    <scope>NUCLEOTIDE SEQUENCE</scope>
    <source>
        <strain evidence="1">HN-11 Male</strain>
        <tissue evidence="1">Kidney and liver</tissue>
    </source>
</reference>
<keyword evidence="2" id="KW-1185">Reference proteome</keyword>
<proteinExistence type="predicted"/>
<accession>A0A8J6EDQ5</accession>
<evidence type="ECO:0000313" key="1">
    <source>
        <dbReference type="EMBL" id="KAG9467176.1"/>
    </source>
</evidence>
<protein>
    <submittedName>
        <fullName evidence="1">Uncharacterized protein</fullName>
    </submittedName>
</protein>
<dbReference type="GO" id="GO:0034080">
    <property type="term" value="P:CENP-A containing chromatin assembly"/>
    <property type="evidence" value="ECO:0007669"/>
    <property type="project" value="TreeGrafter"/>
</dbReference>
<evidence type="ECO:0000313" key="2">
    <source>
        <dbReference type="Proteomes" id="UP000770717"/>
    </source>
</evidence>
<dbReference type="GO" id="GO:0000070">
    <property type="term" value="P:mitotic sister chromatid segregation"/>
    <property type="evidence" value="ECO:0007669"/>
    <property type="project" value="TreeGrafter"/>
</dbReference>
<name>A0A8J6EDQ5_ELECQ</name>